<evidence type="ECO:0000259" key="16">
    <source>
        <dbReference type="PROSITE" id="PS51096"/>
    </source>
</evidence>
<evidence type="ECO:0000256" key="11">
    <source>
        <dbReference type="ARBA" id="ARBA00022777"/>
    </source>
</evidence>
<evidence type="ECO:0000256" key="13">
    <source>
        <dbReference type="ARBA" id="ARBA00033235"/>
    </source>
</evidence>
<keyword evidence="10" id="KW-0479">Metal-binding</keyword>
<dbReference type="PROSITE" id="PS00742">
    <property type="entry name" value="PEP_ENZYMES_2"/>
    <property type="match status" value="1"/>
</dbReference>
<evidence type="ECO:0000256" key="3">
    <source>
        <dbReference type="ARBA" id="ARBA00002788"/>
    </source>
</evidence>
<feature type="compositionally biased region" description="Basic and acidic residues" evidence="15">
    <location>
        <begin position="337"/>
        <end position="346"/>
    </location>
</feature>
<dbReference type="PROSITE" id="PS51350">
    <property type="entry name" value="PTS_HPR_DOM"/>
    <property type="match status" value="1"/>
</dbReference>
<dbReference type="Gene3D" id="3.50.30.10">
    <property type="entry name" value="Phosphohistidine domain"/>
    <property type="match status" value="1"/>
</dbReference>
<dbReference type="PRINTS" id="PR01736">
    <property type="entry name" value="PHPHTRNFRASE"/>
</dbReference>
<dbReference type="InterPro" id="IPR008731">
    <property type="entry name" value="PTS_EIN"/>
</dbReference>
<feature type="compositionally biased region" description="Low complexity" evidence="15">
    <location>
        <begin position="267"/>
        <end position="297"/>
    </location>
</feature>
<evidence type="ECO:0000259" key="17">
    <source>
        <dbReference type="PROSITE" id="PS51350"/>
    </source>
</evidence>
<keyword evidence="9" id="KW-0808">Transferase</keyword>
<comment type="cofactor">
    <cofactor evidence="2">
        <name>Mg(2+)</name>
        <dbReference type="ChEBI" id="CHEBI:18420"/>
    </cofactor>
</comment>
<evidence type="ECO:0000313" key="18">
    <source>
        <dbReference type="EMBL" id="QAB16580.1"/>
    </source>
</evidence>
<dbReference type="PANTHER" id="PTHR46244:SF3">
    <property type="entry name" value="PHOSPHOENOLPYRUVATE-PROTEIN PHOSPHOTRANSFERASE"/>
    <property type="match status" value="1"/>
</dbReference>
<dbReference type="PROSITE" id="PS00369">
    <property type="entry name" value="PTS_HPR_HIS"/>
    <property type="match status" value="1"/>
</dbReference>
<dbReference type="SUPFAM" id="SSF51621">
    <property type="entry name" value="Phosphoenolpyruvate/pyruvate domain"/>
    <property type="match status" value="1"/>
</dbReference>
<evidence type="ECO:0000256" key="4">
    <source>
        <dbReference type="ARBA" id="ARBA00003681"/>
    </source>
</evidence>
<comment type="similarity">
    <text evidence="5">Belongs to the PEP-utilizing enzyme family.</text>
</comment>
<evidence type="ECO:0000313" key="19">
    <source>
        <dbReference type="Proteomes" id="UP000285768"/>
    </source>
</evidence>
<comment type="function">
    <text evidence="4">General (non sugar-specific) component of the phosphoenolpyruvate-dependent sugar phosphotransferase system (sugar PTS). This major carbohydrate active-transport system catalyzes the phosphorylation of incoming sugar substrates concomitantly with their translocation across the cell membrane. The phosphoryl group from phosphoenolpyruvate (PEP) is transferred to the phosphoryl carrier protein HPr by enzyme I. Phospho-HPr then transfers it to the PTS EIIA domain.</text>
</comment>
<dbReference type="InterPro" id="IPR004701">
    <property type="entry name" value="PTS_EIIA_man-typ"/>
</dbReference>
<dbReference type="Gene3D" id="3.40.50.510">
    <property type="entry name" value="Phosphotransferase system, mannose-type IIA component"/>
    <property type="match status" value="1"/>
</dbReference>
<dbReference type="SUPFAM" id="SSF52009">
    <property type="entry name" value="Phosphohistidine domain"/>
    <property type="match status" value="1"/>
</dbReference>
<dbReference type="InterPro" id="IPR036637">
    <property type="entry name" value="Phosphohistidine_dom_sf"/>
</dbReference>
<dbReference type="InterPro" id="IPR023151">
    <property type="entry name" value="PEP_util_CS"/>
</dbReference>
<evidence type="ECO:0000256" key="7">
    <source>
        <dbReference type="ARBA" id="ARBA00016544"/>
    </source>
</evidence>
<accession>A0ABX5QC02</accession>
<dbReference type="Gene3D" id="3.30.1340.10">
    <property type="entry name" value="HPr-like"/>
    <property type="match status" value="1"/>
</dbReference>
<dbReference type="InterPro" id="IPR015813">
    <property type="entry name" value="Pyrv/PenolPyrv_kinase-like_dom"/>
</dbReference>
<evidence type="ECO:0000256" key="14">
    <source>
        <dbReference type="ARBA" id="ARBA00046577"/>
    </source>
</evidence>
<feature type="region of interest" description="Disordered" evidence="15">
    <location>
        <begin position="255"/>
        <end position="348"/>
    </location>
</feature>
<evidence type="ECO:0000256" key="9">
    <source>
        <dbReference type="ARBA" id="ARBA00022679"/>
    </source>
</evidence>
<dbReference type="EMBL" id="CP035037">
    <property type="protein sequence ID" value="QAB16580.1"/>
    <property type="molecule type" value="Genomic_DNA"/>
</dbReference>
<dbReference type="EC" id="2.7.1.121" evidence="6"/>
<evidence type="ECO:0000256" key="5">
    <source>
        <dbReference type="ARBA" id="ARBA00007837"/>
    </source>
</evidence>
<evidence type="ECO:0000256" key="10">
    <source>
        <dbReference type="ARBA" id="ARBA00022723"/>
    </source>
</evidence>
<dbReference type="SUPFAM" id="SSF47831">
    <property type="entry name" value="Enzyme I of the PEP:sugar phosphotransferase system HPr-binding (sub)domain"/>
    <property type="match status" value="1"/>
</dbReference>
<keyword evidence="12" id="KW-0460">Magnesium</keyword>
<dbReference type="SUPFAM" id="SSF53062">
    <property type="entry name" value="PTS system fructose IIA component-like"/>
    <property type="match status" value="1"/>
</dbReference>
<dbReference type="Gene3D" id="3.20.20.60">
    <property type="entry name" value="Phosphoenolpyruvate-binding domains"/>
    <property type="match status" value="1"/>
</dbReference>
<dbReference type="InterPro" id="IPR040442">
    <property type="entry name" value="Pyrv_kinase-like_dom_sf"/>
</dbReference>
<dbReference type="InterPro" id="IPR035895">
    <property type="entry name" value="HPr-like_sf"/>
</dbReference>
<proteinExistence type="inferred from homology"/>
<dbReference type="NCBIfam" id="TIGR02364">
    <property type="entry name" value="dha_pts"/>
    <property type="match status" value="1"/>
</dbReference>
<evidence type="ECO:0000256" key="1">
    <source>
        <dbReference type="ARBA" id="ARBA00001113"/>
    </source>
</evidence>
<feature type="compositionally biased region" description="Low complexity" evidence="15">
    <location>
        <begin position="148"/>
        <end position="162"/>
    </location>
</feature>
<evidence type="ECO:0000256" key="8">
    <source>
        <dbReference type="ARBA" id="ARBA00020422"/>
    </source>
</evidence>
<comment type="subunit">
    <text evidence="14">Homodimer. The dihydroxyacetone kinase complex is composed of a homodimer of DhaM, a homodimer of DhaK and the subunit DhaL.</text>
</comment>
<organism evidence="18 19">
    <name type="scientific">Leucobacter muris</name>
    <dbReference type="NCBI Taxonomy" id="1935379"/>
    <lineage>
        <taxon>Bacteria</taxon>
        <taxon>Bacillati</taxon>
        <taxon>Actinomycetota</taxon>
        <taxon>Actinomycetes</taxon>
        <taxon>Micrococcales</taxon>
        <taxon>Microbacteriaceae</taxon>
        <taxon>Leucobacter</taxon>
    </lineage>
</organism>
<dbReference type="Gene3D" id="1.10.274.10">
    <property type="entry name" value="PtsI, HPr-binding domain"/>
    <property type="match status" value="1"/>
</dbReference>
<reference evidence="18 19" key="1">
    <citation type="submission" date="2019-01" db="EMBL/GenBank/DDBJ databases">
        <title>Leucobacter muris sp. nov. isolated from the nose of a laboratory mouse.</title>
        <authorList>
            <person name="Benga L."/>
            <person name="Sproeer C."/>
            <person name="Schumann P."/>
            <person name="Verbarg S."/>
            <person name="Bunk B."/>
            <person name="Engelhardt E."/>
            <person name="Benten P.M."/>
            <person name="Sager M."/>
        </authorList>
    </citation>
    <scope>NUCLEOTIDE SEQUENCE [LARGE SCALE GENOMIC DNA]</scope>
    <source>
        <strain evidence="18 19">DSM 101948</strain>
    </source>
</reference>
<evidence type="ECO:0000256" key="2">
    <source>
        <dbReference type="ARBA" id="ARBA00001946"/>
    </source>
</evidence>
<comment type="function">
    <text evidence="3">Component of the dihydroxyacetone kinase complex, which is responsible for the phosphoenolpyruvate (PEP)-dependent phosphorylation of dihydroxyacetone. DhaM serves as the phosphoryl donor. Is phosphorylated by phosphoenolpyruvate in an EI- and HPr-dependent reaction, and a phosphorelay system on histidine residues finally leads to phosphoryl transfer to DhaL and dihydroxyacetone.</text>
</comment>
<dbReference type="Pfam" id="PF03610">
    <property type="entry name" value="EIIA-man"/>
    <property type="match status" value="1"/>
</dbReference>
<dbReference type="PRINTS" id="PR00107">
    <property type="entry name" value="PHOSPHOCPHPR"/>
</dbReference>
<evidence type="ECO:0000256" key="15">
    <source>
        <dbReference type="SAM" id="MobiDB-lite"/>
    </source>
</evidence>
<dbReference type="PANTHER" id="PTHR46244">
    <property type="entry name" value="PHOSPHOENOLPYRUVATE-PROTEIN PHOSPHOTRANSFERASE"/>
    <property type="match status" value="1"/>
</dbReference>
<dbReference type="InterPro" id="IPR000032">
    <property type="entry name" value="HPr-like"/>
</dbReference>
<gene>
    <name evidence="18" type="ORF">Leucomu_00285</name>
</gene>
<evidence type="ECO:0000256" key="6">
    <source>
        <dbReference type="ARBA" id="ARBA00012095"/>
    </source>
</evidence>
<dbReference type="PROSITE" id="PS00370">
    <property type="entry name" value="PEP_ENZYMES_PHOS_SITE"/>
    <property type="match status" value="1"/>
</dbReference>
<dbReference type="Pfam" id="PF05524">
    <property type="entry name" value="PEP-utilisers_N"/>
    <property type="match status" value="1"/>
</dbReference>
<feature type="compositionally biased region" description="Low complexity" evidence="15">
    <location>
        <begin position="323"/>
        <end position="336"/>
    </location>
</feature>
<keyword evidence="11" id="KW-0418">Kinase</keyword>
<dbReference type="InterPro" id="IPR018274">
    <property type="entry name" value="PEP_util_AS"/>
</dbReference>
<feature type="region of interest" description="Disordered" evidence="15">
    <location>
        <begin position="137"/>
        <end position="162"/>
    </location>
</feature>
<dbReference type="InterPro" id="IPR036618">
    <property type="entry name" value="PtsI_HPr-bd_sf"/>
</dbReference>
<protein>
    <recommendedName>
        <fullName evidence="8">Phosphocarrier protein HPr</fullName>
        <ecNumber evidence="6">2.7.1.121</ecNumber>
    </recommendedName>
    <alternativeName>
        <fullName evidence="7">Phosphoenolpyruvate-protein phosphotransferase</fullName>
    </alternativeName>
    <alternativeName>
        <fullName evidence="13">Phosphotransferase system, enzyme I</fullName>
    </alternativeName>
</protein>
<dbReference type="InterPro" id="IPR050499">
    <property type="entry name" value="PEP-utilizing_PTS_enzyme"/>
</dbReference>
<feature type="domain" description="HPr" evidence="17">
    <location>
        <begin position="167"/>
        <end position="255"/>
    </location>
</feature>
<comment type="catalytic activity">
    <reaction evidence="1">
        <text>dihydroxyacetone + phosphoenolpyruvate = dihydroxyacetone phosphate + pyruvate</text>
        <dbReference type="Rhea" id="RHEA:18381"/>
        <dbReference type="ChEBI" id="CHEBI:15361"/>
        <dbReference type="ChEBI" id="CHEBI:16016"/>
        <dbReference type="ChEBI" id="CHEBI:57642"/>
        <dbReference type="ChEBI" id="CHEBI:58702"/>
        <dbReference type="EC" id="2.7.1.121"/>
    </reaction>
</comment>
<dbReference type="InterPro" id="IPR000121">
    <property type="entry name" value="PEP_util_C"/>
</dbReference>
<dbReference type="InterPro" id="IPR008279">
    <property type="entry name" value="PEP-util_enz_mobile_dom"/>
</dbReference>
<evidence type="ECO:0000256" key="12">
    <source>
        <dbReference type="ARBA" id="ARBA00022842"/>
    </source>
</evidence>
<keyword evidence="19" id="KW-1185">Reference proteome</keyword>
<dbReference type="Pfam" id="PF00381">
    <property type="entry name" value="PTS-HPr"/>
    <property type="match status" value="1"/>
</dbReference>
<dbReference type="PROSITE" id="PS51096">
    <property type="entry name" value="PTS_EIIA_TYPE_4"/>
    <property type="match status" value="1"/>
</dbReference>
<feature type="domain" description="PTS EIIA type-4" evidence="16">
    <location>
        <begin position="4"/>
        <end position="136"/>
    </location>
</feature>
<dbReference type="Pfam" id="PF00391">
    <property type="entry name" value="PEP-utilizers"/>
    <property type="match status" value="1"/>
</dbReference>
<dbReference type="Proteomes" id="UP000285768">
    <property type="component" value="Chromosome"/>
</dbReference>
<dbReference type="SUPFAM" id="SSF55594">
    <property type="entry name" value="HPr-like"/>
    <property type="match status" value="1"/>
</dbReference>
<dbReference type="InterPro" id="IPR036662">
    <property type="entry name" value="PTS_EIIA_man-typ_sf"/>
</dbReference>
<name>A0ABX5QC02_9MICO</name>
<dbReference type="Pfam" id="PF02896">
    <property type="entry name" value="PEP-utilizers_C"/>
    <property type="match status" value="1"/>
</dbReference>
<dbReference type="InterPro" id="IPR012844">
    <property type="entry name" value="DhaM_N"/>
</dbReference>
<dbReference type="NCBIfam" id="TIGR01003">
    <property type="entry name" value="PTS_HPr_family"/>
    <property type="match status" value="1"/>
</dbReference>
<dbReference type="CDD" id="cd00367">
    <property type="entry name" value="PTS-HPr_like"/>
    <property type="match status" value="1"/>
</dbReference>
<dbReference type="InterPro" id="IPR001020">
    <property type="entry name" value="PTS_HPr_His_P_site"/>
</dbReference>
<sequence length="848" mass="84281">MTERVGIVVVSHSAPLAEAAVALALEMTPSDPPRVVLAAGTADGGTGTDAMRVAEAIGEAAADGGGVLVLMDLGSAVLSAEMALEFADVGETPVRLTSAPIVEGLLAAVVTAAAGASLDAVEAEARGALGAKSAHLVEDDAGPGADGGAAPSEGAGSAEAAAAGSVDATVEVEVRNRDGVHARPAALIVAALAGRDAKLRIARAGAEPVRVSGPTALLALGARQGERLTLSAAGADARAVLDELAALFADGFGEPIEPAETSGTAGGDVAAPPDSGAAGAAPPPGTGRAAAPRAGSGAATGTGAGASLGVSPGRVAGRVVRMPGPVAEPPEGAALPEGEREAESQRVGEAADAVAEALRARAARAGEEGRAILEAGAAIAADEDLREAVRGRIGAGAAAPRAVWEAFGEAAEALRAVGGRTAERAADVFDVRARIIARLTGQQPPGLPDTDEPYVLVARDLAPADTAMLGPGLCLALVTEEGGPTSHTAILARGHGIPAVVAARGAWSEPGGDSLLVDGSTGELVWDPPAELLASIAERVETPPFDGTGRTADGQRVPLLANVGKAGDAEEGARALAEGVGLFRTEFCFLGRAEEPSVDEQIEAYRGVLAAFPGKRVVVRTLDAGSDKPLAFVPTGEEENPALGVRGLRTSWVAPGLLDRQLDAIAAAAAQQRAEVAVMAPMVATVAEAADFAERARARGIEHVGVMIETPSAALLADRLFDVIDFVSLGTNDLAQYTMAADRLLGSLAALNDPWQPAVVELIARAGSAGAAVGGSVGVCGEAASDPLLAAVLVGAGATSLSMAARAIPAVAAQLRETTLEQCRHAAEAVVAARDTAEARTAAAAILR</sequence>